<comment type="caution">
    <text evidence="3">The sequence shown here is derived from an EMBL/GenBank/DDBJ whole genome shotgun (WGS) entry which is preliminary data.</text>
</comment>
<accession>A0ABU6VJT5</accession>
<dbReference type="InterPro" id="IPR050239">
    <property type="entry name" value="Sigma-70_RNA_pol_init_factors"/>
</dbReference>
<evidence type="ECO:0000313" key="4">
    <source>
        <dbReference type="Proteomes" id="UP001341840"/>
    </source>
</evidence>
<dbReference type="Gene3D" id="1.10.10.10">
    <property type="entry name" value="Winged helix-like DNA-binding domain superfamily/Winged helix DNA-binding domain"/>
    <property type="match status" value="1"/>
</dbReference>
<dbReference type="Pfam" id="PF04545">
    <property type="entry name" value="Sigma70_r4"/>
    <property type="match status" value="1"/>
</dbReference>
<gene>
    <name evidence="3" type="ORF">PIB30_047788</name>
</gene>
<name>A0ABU6VJT5_9FABA</name>
<evidence type="ECO:0000259" key="2">
    <source>
        <dbReference type="PROSITE" id="PS00716"/>
    </source>
</evidence>
<dbReference type="PANTHER" id="PTHR30603:SF45">
    <property type="entry name" value="RNA POLYMERASE SIGMA FACTOR SIGF, CHLOROPLASTIC"/>
    <property type="match status" value="1"/>
</dbReference>
<dbReference type="NCBIfam" id="TIGR02937">
    <property type="entry name" value="sigma70-ECF"/>
    <property type="match status" value="1"/>
</dbReference>
<organism evidence="3 4">
    <name type="scientific">Stylosanthes scabra</name>
    <dbReference type="NCBI Taxonomy" id="79078"/>
    <lineage>
        <taxon>Eukaryota</taxon>
        <taxon>Viridiplantae</taxon>
        <taxon>Streptophyta</taxon>
        <taxon>Embryophyta</taxon>
        <taxon>Tracheophyta</taxon>
        <taxon>Spermatophyta</taxon>
        <taxon>Magnoliopsida</taxon>
        <taxon>eudicotyledons</taxon>
        <taxon>Gunneridae</taxon>
        <taxon>Pentapetalae</taxon>
        <taxon>rosids</taxon>
        <taxon>fabids</taxon>
        <taxon>Fabales</taxon>
        <taxon>Fabaceae</taxon>
        <taxon>Papilionoideae</taxon>
        <taxon>50 kb inversion clade</taxon>
        <taxon>dalbergioids sensu lato</taxon>
        <taxon>Dalbergieae</taxon>
        <taxon>Pterocarpus clade</taxon>
        <taxon>Stylosanthes</taxon>
    </lineage>
</organism>
<dbReference type="InterPro" id="IPR014284">
    <property type="entry name" value="RNA_pol_sigma-70_dom"/>
</dbReference>
<feature type="domain" description="RNA polymerase sigma-70" evidence="2">
    <location>
        <begin position="66"/>
        <end position="92"/>
    </location>
</feature>
<dbReference type="InterPro" id="IPR036388">
    <property type="entry name" value="WH-like_DNA-bd_sf"/>
</dbReference>
<dbReference type="EMBL" id="JASCZI010151343">
    <property type="protein sequence ID" value="MED6172188.1"/>
    <property type="molecule type" value="Genomic_DNA"/>
</dbReference>
<dbReference type="InterPro" id="IPR000943">
    <property type="entry name" value="RNA_pol_sigma70"/>
</dbReference>
<dbReference type="InterPro" id="IPR013324">
    <property type="entry name" value="RNA_pol_sigma_r3/r4-like"/>
</dbReference>
<dbReference type="PROSITE" id="PS00716">
    <property type="entry name" value="SIGMA70_2"/>
    <property type="match status" value="1"/>
</dbReference>
<sequence length="109" mass="12364">MQQPVWADQDTTHQEITADSAIEIPGSSVEKQFMRRHVRNLLSILSPKEKSIVSLRFGIEDGRERSLQEIGNIIGLTKERVRQLEGRALKKLKQCLDGEGLHAYVDLIV</sequence>
<proteinExistence type="inferred from homology"/>
<dbReference type="SUPFAM" id="SSF88659">
    <property type="entry name" value="Sigma3 and sigma4 domains of RNA polymerase sigma factors"/>
    <property type="match status" value="1"/>
</dbReference>
<evidence type="ECO:0000313" key="3">
    <source>
        <dbReference type="EMBL" id="MED6172188.1"/>
    </source>
</evidence>
<protein>
    <recommendedName>
        <fullName evidence="2">RNA polymerase sigma-70 domain-containing protein</fullName>
    </recommendedName>
</protein>
<reference evidence="3 4" key="1">
    <citation type="journal article" date="2023" name="Plants (Basel)">
        <title>Bridging the Gap: Combining Genomics and Transcriptomics Approaches to Understand Stylosanthes scabra, an Orphan Legume from the Brazilian Caatinga.</title>
        <authorList>
            <person name="Ferreira-Neto J.R.C."/>
            <person name="da Silva M.D."/>
            <person name="Binneck E."/>
            <person name="de Melo N.F."/>
            <person name="da Silva R.H."/>
            <person name="de Melo A.L.T.M."/>
            <person name="Pandolfi V."/>
            <person name="Bustamante F.O."/>
            <person name="Brasileiro-Vidal A.C."/>
            <person name="Benko-Iseppon A.M."/>
        </authorList>
    </citation>
    <scope>NUCLEOTIDE SEQUENCE [LARGE SCALE GENOMIC DNA]</scope>
    <source>
        <tissue evidence="3">Leaves</tissue>
    </source>
</reference>
<comment type="similarity">
    <text evidence="1">Belongs to the sigma-70 factor family.</text>
</comment>
<dbReference type="Proteomes" id="UP001341840">
    <property type="component" value="Unassembled WGS sequence"/>
</dbReference>
<dbReference type="InterPro" id="IPR007630">
    <property type="entry name" value="RNA_pol_sigma70_r4"/>
</dbReference>
<dbReference type="PRINTS" id="PR00046">
    <property type="entry name" value="SIGMA70FCT"/>
</dbReference>
<evidence type="ECO:0000256" key="1">
    <source>
        <dbReference type="ARBA" id="ARBA00007788"/>
    </source>
</evidence>
<keyword evidence="4" id="KW-1185">Reference proteome</keyword>
<dbReference type="CDD" id="cd06171">
    <property type="entry name" value="Sigma70_r4"/>
    <property type="match status" value="1"/>
</dbReference>
<dbReference type="PANTHER" id="PTHR30603">
    <property type="entry name" value="RNA POLYMERASE SIGMA FACTOR RPO"/>
    <property type="match status" value="1"/>
</dbReference>